<proteinExistence type="inferred from homology"/>
<evidence type="ECO:0000259" key="5">
    <source>
        <dbReference type="PROSITE" id="PS51720"/>
    </source>
</evidence>
<feature type="domain" description="AIG1-type G" evidence="5">
    <location>
        <begin position="7"/>
        <end position="205"/>
    </location>
</feature>
<protein>
    <recommendedName>
        <fullName evidence="5">AIG1-type G domain-containing protein</fullName>
    </recommendedName>
</protein>
<reference evidence="6 7" key="1">
    <citation type="submission" date="2023-09" db="EMBL/GenBank/DDBJ databases">
        <authorList>
            <person name="Wang M."/>
        </authorList>
    </citation>
    <scope>NUCLEOTIDE SEQUENCE [LARGE SCALE GENOMIC DNA]</scope>
    <source>
        <strain evidence="6">GT-2023</strain>
        <tissue evidence="6">Liver</tissue>
    </source>
</reference>
<feature type="transmembrane region" description="Helical" evidence="4">
    <location>
        <begin position="246"/>
        <end position="269"/>
    </location>
</feature>
<evidence type="ECO:0000256" key="2">
    <source>
        <dbReference type="ARBA" id="ARBA00022741"/>
    </source>
</evidence>
<dbReference type="CDD" id="cd01852">
    <property type="entry name" value="AIG1"/>
    <property type="match status" value="1"/>
</dbReference>
<evidence type="ECO:0000313" key="7">
    <source>
        <dbReference type="Proteomes" id="UP001558613"/>
    </source>
</evidence>
<dbReference type="Pfam" id="PF04548">
    <property type="entry name" value="AIG1"/>
    <property type="match status" value="1"/>
</dbReference>
<evidence type="ECO:0000256" key="3">
    <source>
        <dbReference type="ARBA" id="ARBA00023134"/>
    </source>
</evidence>
<dbReference type="PROSITE" id="PS51720">
    <property type="entry name" value="G_AIG1"/>
    <property type="match status" value="1"/>
</dbReference>
<keyword evidence="4" id="KW-0812">Transmembrane</keyword>
<dbReference type="InterPro" id="IPR006703">
    <property type="entry name" value="G_AIG1"/>
</dbReference>
<evidence type="ECO:0000256" key="1">
    <source>
        <dbReference type="ARBA" id="ARBA00008535"/>
    </source>
</evidence>
<keyword evidence="3" id="KW-0342">GTP-binding</keyword>
<name>A0ABR3NII6_9TELE</name>
<keyword evidence="4" id="KW-1133">Transmembrane helix</keyword>
<comment type="similarity">
    <text evidence="1">Belongs to the TRAFAC class TrmE-Era-EngA-EngB-Septin-like GTPase superfamily. AIG1/Toc34/Toc159-like paraseptin GTPase family. IAN subfamily.</text>
</comment>
<dbReference type="Proteomes" id="UP001558613">
    <property type="component" value="Unassembled WGS sequence"/>
</dbReference>
<evidence type="ECO:0000256" key="4">
    <source>
        <dbReference type="SAM" id="Phobius"/>
    </source>
</evidence>
<dbReference type="SUPFAM" id="SSF52540">
    <property type="entry name" value="P-loop containing nucleoside triphosphate hydrolases"/>
    <property type="match status" value="1"/>
</dbReference>
<dbReference type="Gene3D" id="3.40.50.300">
    <property type="entry name" value="P-loop containing nucleotide triphosphate hydrolases"/>
    <property type="match status" value="1"/>
</dbReference>
<sequence length="282" mass="30764">MIVDFAASQISIILVGKIGAGKSATGNTILGQKRFHSVASPTAVTTMCRRENVQQGGRLISVIDMPGFSGSLTKEMKTHVMQCVDLSAPGPRVFLLVINLDARFTQEDVNVVKLIQENFGKTAVDFFIVLFTRADQLEDKTLKEFVEENENLKKFTDSCGSRYHAFNNKDMHNRTQVTQLMSMIDKMMAENGETHYTNKMFDEAQKKMERKEMKEKAIDVALGVGSAIGTTTAIAGGVVLGVTEAVVVPAVLITAGASAGVGMGISLAVKKVKEKRERKKNN</sequence>
<dbReference type="PANTHER" id="PTHR10903">
    <property type="entry name" value="GTPASE, IMAP FAMILY MEMBER-RELATED"/>
    <property type="match status" value="1"/>
</dbReference>
<comment type="caution">
    <text evidence="6">The sequence shown here is derived from an EMBL/GenBank/DDBJ whole genome shotgun (WGS) entry which is preliminary data.</text>
</comment>
<feature type="transmembrane region" description="Helical" evidence="4">
    <location>
        <begin position="217"/>
        <end position="240"/>
    </location>
</feature>
<keyword evidence="4" id="KW-0472">Membrane</keyword>
<keyword evidence="2" id="KW-0547">Nucleotide-binding</keyword>
<organism evidence="6 7">
    <name type="scientific">Cirrhinus molitorella</name>
    <name type="common">mud carp</name>
    <dbReference type="NCBI Taxonomy" id="172907"/>
    <lineage>
        <taxon>Eukaryota</taxon>
        <taxon>Metazoa</taxon>
        <taxon>Chordata</taxon>
        <taxon>Craniata</taxon>
        <taxon>Vertebrata</taxon>
        <taxon>Euteleostomi</taxon>
        <taxon>Actinopterygii</taxon>
        <taxon>Neopterygii</taxon>
        <taxon>Teleostei</taxon>
        <taxon>Ostariophysi</taxon>
        <taxon>Cypriniformes</taxon>
        <taxon>Cyprinidae</taxon>
        <taxon>Labeoninae</taxon>
        <taxon>Labeonini</taxon>
        <taxon>Cirrhinus</taxon>
    </lineage>
</organism>
<dbReference type="InterPro" id="IPR045058">
    <property type="entry name" value="GIMA/IAN/Toc"/>
</dbReference>
<gene>
    <name evidence="6" type="ORF">QQF64_036190</name>
</gene>
<dbReference type="PANTHER" id="PTHR10903:SF188">
    <property type="entry name" value="GTPASE IMAP FAMILY MEMBER 2-LIKE-RELATED"/>
    <property type="match status" value="1"/>
</dbReference>
<accession>A0ABR3NII6</accession>
<dbReference type="InterPro" id="IPR027417">
    <property type="entry name" value="P-loop_NTPase"/>
</dbReference>
<evidence type="ECO:0000313" key="6">
    <source>
        <dbReference type="EMBL" id="KAL1276567.1"/>
    </source>
</evidence>
<keyword evidence="7" id="KW-1185">Reference proteome</keyword>
<dbReference type="EMBL" id="JAYMGO010000004">
    <property type="protein sequence ID" value="KAL1276567.1"/>
    <property type="molecule type" value="Genomic_DNA"/>
</dbReference>